<name>A0ABN2NRN7_9PSEU</name>
<comment type="caution">
    <text evidence="2">The sequence shown here is derived from an EMBL/GenBank/DDBJ whole genome shotgun (WGS) entry which is preliminary data.</text>
</comment>
<gene>
    <name evidence="2" type="ORF">GCM10009836_72470</name>
</gene>
<feature type="region of interest" description="Disordered" evidence="1">
    <location>
        <begin position="40"/>
        <end position="69"/>
    </location>
</feature>
<accession>A0ABN2NRN7</accession>
<organism evidence="2 3">
    <name type="scientific">Pseudonocardia ailaonensis</name>
    <dbReference type="NCBI Taxonomy" id="367279"/>
    <lineage>
        <taxon>Bacteria</taxon>
        <taxon>Bacillati</taxon>
        <taxon>Actinomycetota</taxon>
        <taxon>Actinomycetes</taxon>
        <taxon>Pseudonocardiales</taxon>
        <taxon>Pseudonocardiaceae</taxon>
        <taxon>Pseudonocardia</taxon>
    </lineage>
</organism>
<feature type="region of interest" description="Disordered" evidence="1">
    <location>
        <begin position="1"/>
        <end position="26"/>
    </location>
</feature>
<protein>
    <submittedName>
        <fullName evidence="2">Uncharacterized protein</fullName>
    </submittedName>
</protein>
<keyword evidence="3" id="KW-1185">Reference proteome</keyword>
<dbReference type="Proteomes" id="UP001500449">
    <property type="component" value="Unassembled WGS sequence"/>
</dbReference>
<dbReference type="EMBL" id="BAAAQK010000032">
    <property type="protein sequence ID" value="GAA1880677.1"/>
    <property type="molecule type" value="Genomic_DNA"/>
</dbReference>
<evidence type="ECO:0000313" key="2">
    <source>
        <dbReference type="EMBL" id="GAA1880677.1"/>
    </source>
</evidence>
<feature type="compositionally biased region" description="Polar residues" evidence="1">
    <location>
        <begin position="45"/>
        <end position="69"/>
    </location>
</feature>
<feature type="compositionally biased region" description="Low complexity" evidence="1">
    <location>
        <begin position="1"/>
        <end position="17"/>
    </location>
</feature>
<evidence type="ECO:0000256" key="1">
    <source>
        <dbReference type="SAM" id="MobiDB-lite"/>
    </source>
</evidence>
<proteinExistence type="predicted"/>
<reference evidence="2 3" key="1">
    <citation type="journal article" date="2019" name="Int. J. Syst. Evol. Microbiol.">
        <title>The Global Catalogue of Microorganisms (GCM) 10K type strain sequencing project: providing services to taxonomists for standard genome sequencing and annotation.</title>
        <authorList>
            <consortium name="The Broad Institute Genomics Platform"/>
            <consortium name="The Broad Institute Genome Sequencing Center for Infectious Disease"/>
            <person name="Wu L."/>
            <person name="Ma J."/>
        </authorList>
    </citation>
    <scope>NUCLEOTIDE SEQUENCE [LARGE SCALE GENOMIC DNA]</scope>
    <source>
        <strain evidence="2 3">JCM 16009</strain>
    </source>
</reference>
<dbReference type="RefSeq" id="WP_344428081.1">
    <property type="nucleotide sequence ID" value="NZ_BAAAQK010000032.1"/>
</dbReference>
<evidence type="ECO:0000313" key="3">
    <source>
        <dbReference type="Proteomes" id="UP001500449"/>
    </source>
</evidence>
<sequence length="69" mass="7184">MTASEPPSATTAPTTSPGEKTESCHGVDTTLTPIYAALLAERTQHTPSTRTDDQPSNPDAATSGLRNND</sequence>